<dbReference type="OrthoDB" id="3646666at2759"/>
<proteinExistence type="predicted"/>
<feature type="region of interest" description="Disordered" evidence="1">
    <location>
        <begin position="1"/>
        <end position="23"/>
    </location>
</feature>
<reference evidence="2" key="1">
    <citation type="journal article" date="2020" name="Stud. Mycol.">
        <title>101 Dothideomycetes genomes: a test case for predicting lifestyles and emergence of pathogens.</title>
        <authorList>
            <person name="Haridas S."/>
            <person name="Albert R."/>
            <person name="Binder M."/>
            <person name="Bloem J."/>
            <person name="Labutti K."/>
            <person name="Salamov A."/>
            <person name="Andreopoulos B."/>
            <person name="Baker S."/>
            <person name="Barry K."/>
            <person name="Bills G."/>
            <person name="Bluhm B."/>
            <person name="Cannon C."/>
            <person name="Castanera R."/>
            <person name="Culley D."/>
            <person name="Daum C."/>
            <person name="Ezra D."/>
            <person name="Gonzalez J."/>
            <person name="Henrissat B."/>
            <person name="Kuo A."/>
            <person name="Liang C."/>
            <person name="Lipzen A."/>
            <person name="Lutzoni F."/>
            <person name="Magnuson J."/>
            <person name="Mondo S."/>
            <person name="Nolan M."/>
            <person name="Ohm R."/>
            <person name="Pangilinan J."/>
            <person name="Park H.-J."/>
            <person name="Ramirez L."/>
            <person name="Alfaro M."/>
            <person name="Sun H."/>
            <person name="Tritt A."/>
            <person name="Yoshinaga Y."/>
            <person name="Zwiers L.-H."/>
            <person name="Turgeon B."/>
            <person name="Goodwin S."/>
            <person name="Spatafora J."/>
            <person name="Crous P."/>
            <person name="Grigoriev I."/>
        </authorList>
    </citation>
    <scope>NUCLEOTIDE SEQUENCE</scope>
    <source>
        <strain evidence="2">SCOH1-5</strain>
    </source>
</reference>
<keyword evidence="3" id="KW-1185">Reference proteome</keyword>
<protein>
    <submittedName>
        <fullName evidence="2">Uncharacterized protein</fullName>
    </submittedName>
</protein>
<organism evidence="2 3">
    <name type="scientific">Cercospora zeae-maydis SCOH1-5</name>
    <dbReference type="NCBI Taxonomy" id="717836"/>
    <lineage>
        <taxon>Eukaryota</taxon>
        <taxon>Fungi</taxon>
        <taxon>Dikarya</taxon>
        <taxon>Ascomycota</taxon>
        <taxon>Pezizomycotina</taxon>
        <taxon>Dothideomycetes</taxon>
        <taxon>Dothideomycetidae</taxon>
        <taxon>Mycosphaerellales</taxon>
        <taxon>Mycosphaerellaceae</taxon>
        <taxon>Cercospora</taxon>
    </lineage>
</organism>
<feature type="compositionally biased region" description="Basic residues" evidence="1">
    <location>
        <begin position="9"/>
        <end position="19"/>
    </location>
</feature>
<dbReference type="EMBL" id="ML992731">
    <property type="protein sequence ID" value="KAF2206240.1"/>
    <property type="molecule type" value="Genomic_DNA"/>
</dbReference>
<evidence type="ECO:0000313" key="3">
    <source>
        <dbReference type="Proteomes" id="UP000799539"/>
    </source>
</evidence>
<name>A0A6A6EZ14_9PEZI</name>
<gene>
    <name evidence="2" type="ORF">CERZMDRAFT_108112</name>
</gene>
<dbReference type="Proteomes" id="UP000799539">
    <property type="component" value="Unassembled WGS sequence"/>
</dbReference>
<sequence>MDFSTIPRPAKKQKKRKSRPVATVAEVRDEDDGFHHRRQSDIRKSFMKWFKRQHKSHTTPYVNNSHFFEQARAYEVVEPLVPLLVAEKRPESYPQPVFGGPL</sequence>
<dbReference type="AlphaFoldDB" id="A0A6A6EZ14"/>
<accession>A0A6A6EZ14</accession>
<evidence type="ECO:0000313" key="2">
    <source>
        <dbReference type="EMBL" id="KAF2206240.1"/>
    </source>
</evidence>
<evidence type="ECO:0000256" key="1">
    <source>
        <dbReference type="SAM" id="MobiDB-lite"/>
    </source>
</evidence>